<dbReference type="AlphaFoldDB" id="A0A8H7U8W7"/>
<accession>A0A8H7U8W7</accession>
<feature type="region of interest" description="Disordered" evidence="1">
    <location>
        <begin position="1"/>
        <end position="52"/>
    </location>
</feature>
<feature type="compositionally biased region" description="Polar residues" evidence="1">
    <location>
        <begin position="37"/>
        <end position="52"/>
    </location>
</feature>
<protein>
    <submittedName>
        <fullName evidence="2">Uncharacterized protein</fullName>
    </submittedName>
</protein>
<evidence type="ECO:0000313" key="3">
    <source>
        <dbReference type="Proteomes" id="UP000654370"/>
    </source>
</evidence>
<proteinExistence type="predicted"/>
<sequence length="99" mass="11229">MQSNTSIYQEVIQSQADPPDYQSQIPSDDANFPLPDYTSQLDNNSMIGENTDVSKQTGFFRSSRSKVKKFWDKTEIGKSSGFDKTKHMFFQPNTSPATH</sequence>
<name>A0A8H7U8W7_MORIS</name>
<dbReference type="EMBL" id="JAEPQZ010000014">
    <property type="protein sequence ID" value="KAG2173885.1"/>
    <property type="molecule type" value="Genomic_DNA"/>
</dbReference>
<feature type="compositionally biased region" description="Polar residues" evidence="1">
    <location>
        <begin position="1"/>
        <end position="26"/>
    </location>
</feature>
<reference evidence="2" key="1">
    <citation type="submission" date="2020-12" db="EMBL/GenBank/DDBJ databases">
        <title>Metabolic potential, ecology and presence of endohyphal bacteria is reflected in genomic diversity of Mucoromycotina.</title>
        <authorList>
            <person name="Muszewska A."/>
            <person name="Okrasinska A."/>
            <person name="Steczkiewicz K."/>
            <person name="Drgas O."/>
            <person name="Orlowska M."/>
            <person name="Perlinska-Lenart U."/>
            <person name="Aleksandrzak-Piekarczyk T."/>
            <person name="Szatraj K."/>
            <person name="Zielenkiewicz U."/>
            <person name="Pilsyk S."/>
            <person name="Malc E."/>
            <person name="Mieczkowski P."/>
            <person name="Kruszewska J.S."/>
            <person name="Biernat P."/>
            <person name="Pawlowska J."/>
        </authorList>
    </citation>
    <scope>NUCLEOTIDE SEQUENCE</scope>
    <source>
        <strain evidence="2">WA0000067209</strain>
    </source>
</reference>
<organism evidence="2 3">
    <name type="scientific">Mortierella isabellina</name>
    <name type="common">Filamentous fungus</name>
    <name type="synonym">Umbelopsis isabellina</name>
    <dbReference type="NCBI Taxonomy" id="91625"/>
    <lineage>
        <taxon>Eukaryota</taxon>
        <taxon>Fungi</taxon>
        <taxon>Fungi incertae sedis</taxon>
        <taxon>Mucoromycota</taxon>
        <taxon>Mucoromycotina</taxon>
        <taxon>Umbelopsidomycetes</taxon>
        <taxon>Umbelopsidales</taxon>
        <taxon>Umbelopsidaceae</taxon>
        <taxon>Umbelopsis</taxon>
    </lineage>
</organism>
<gene>
    <name evidence="2" type="ORF">INT43_005305</name>
</gene>
<dbReference type="Proteomes" id="UP000654370">
    <property type="component" value="Unassembled WGS sequence"/>
</dbReference>
<evidence type="ECO:0000256" key="1">
    <source>
        <dbReference type="SAM" id="MobiDB-lite"/>
    </source>
</evidence>
<dbReference type="OrthoDB" id="10371348at2759"/>
<evidence type="ECO:0000313" key="2">
    <source>
        <dbReference type="EMBL" id="KAG2173885.1"/>
    </source>
</evidence>
<keyword evidence="3" id="KW-1185">Reference proteome</keyword>
<comment type="caution">
    <text evidence="2">The sequence shown here is derived from an EMBL/GenBank/DDBJ whole genome shotgun (WGS) entry which is preliminary data.</text>
</comment>